<dbReference type="OrthoDB" id="13913at10239"/>
<dbReference type="RefSeq" id="YP_009143330.1">
    <property type="nucleotide sequence ID" value="NC_027213.1"/>
</dbReference>
<dbReference type="Proteomes" id="UP000101745">
    <property type="component" value="Segment"/>
</dbReference>
<dbReference type="GeneID" id="24528051"/>
<dbReference type="GO" id="GO:0016032">
    <property type="term" value="P:viral process"/>
    <property type="evidence" value="ECO:0007669"/>
    <property type="project" value="InterPro"/>
</dbReference>
<keyword evidence="2" id="KW-1185">Reference proteome</keyword>
<evidence type="ECO:0000313" key="1">
    <source>
        <dbReference type="EMBL" id="AKJ93651.1"/>
    </source>
</evidence>
<accession>A0A0G3G478</accession>
<dbReference type="InterPro" id="IPR004967">
    <property type="entry name" value="Poxvirus_C7/F8A"/>
</dbReference>
<evidence type="ECO:0000313" key="2">
    <source>
        <dbReference type="Proteomes" id="UP000101745"/>
    </source>
</evidence>
<protein>
    <submittedName>
        <fullName evidence="1">Host-range protein/type I IFN inhibitor</fullName>
    </submittedName>
</protein>
<proteinExistence type="predicted"/>
<organismHost>
    <name type="scientific">Procyon lotor</name>
    <name type="common">Raccoon</name>
    <dbReference type="NCBI Taxonomy" id="9654"/>
</organismHost>
<reference evidence="1 2" key="1">
    <citation type="journal article" date="2015" name="J. Gen. Virol.">
        <title>Genome sequence and comparative virulence of raccoonpox virus: the first North American poxvirus sequence.</title>
        <authorList>
            <person name="Fleischauer C."/>
            <person name="Upton C."/>
            <person name="Victoria J."/>
            <person name="Jones G.J."/>
            <person name="Roper R.L."/>
        </authorList>
    </citation>
    <scope>NUCLEOTIDE SEQUENCE [LARGE SCALE GENOMIC DNA]</scope>
    <source>
        <strain evidence="1 2">Herman</strain>
    </source>
</reference>
<dbReference type="PIRSF" id="PIRSF003779">
    <property type="entry name" value="VAC_C7L"/>
    <property type="match status" value="1"/>
</dbReference>
<dbReference type="Pfam" id="PF03287">
    <property type="entry name" value="Pox_C7_F8A"/>
    <property type="match status" value="1"/>
</dbReference>
<gene>
    <name evidence="1" type="ORF">RCNV-Herman-017</name>
</gene>
<organism evidence="1 2">
    <name type="scientific">Raccoon poxvirus</name>
    <name type="common">RCN</name>
    <dbReference type="NCBI Taxonomy" id="10256"/>
    <lineage>
        <taxon>Viruses</taxon>
        <taxon>Varidnaviria</taxon>
        <taxon>Bamfordvirae</taxon>
        <taxon>Nucleocytoviricota</taxon>
        <taxon>Pokkesviricetes</taxon>
        <taxon>Chitovirales</taxon>
        <taxon>Poxviridae</taxon>
        <taxon>Chordopoxvirinae</taxon>
        <taxon>Orthopoxvirus</taxon>
        <taxon>Orthopoxvirus raccoonpox</taxon>
    </lineage>
</organism>
<sequence>MGIQHEFDIIIGDIALRNLQLHKGNNYGCKIKIVSDIYKQLKFRFIIRPDWSEVKEVKGLTVFANKYFVKLNKVDESLHYVIYDAVIHLYSKTTEIMVYSDDNNELFKYYYPYISLNLNNKKFKVKEENYSSPYIEHPLIPYRDYENVE</sequence>
<dbReference type="EMBL" id="KP143769">
    <property type="protein sequence ID" value="AKJ93651.1"/>
    <property type="molecule type" value="Genomic_DNA"/>
</dbReference>
<name>A0A0G3G478_RACVI</name>
<dbReference type="KEGG" id="vg:24528051"/>